<dbReference type="PROSITE" id="PS50249">
    <property type="entry name" value="MPN"/>
    <property type="match status" value="1"/>
</dbReference>
<dbReference type="GO" id="GO:0000502">
    <property type="term" value="C:proteasome complex"/>
    <property type="evidence" value="ECO:0007669"/>
    <property type="project" value="UniProtKB-KW"/>
</dbReference>
<keyword evidence="7" id="KW-0647">Proteasome</keyword>
<keyword evidence="2" id="KW-0479">Metal-binding</keyword>
<dbReference type="InterPro" id="IPR037518">
    <property type="entry name" value="MPN"/>
</dbReference>
<dbReference type="PANTHER" id="PTHR34858:SF1">
    <property type="entry name" value="CYSO-CYSTEINE PEPTIDASE"/>
    <property type="match status" value="1"/>
</dbReference>
<reference evidence="7 8" key="1">
    <citation type="submission" date="2023-07" db="EMBL/GenBank/DDBJ databases">
        <title>Genomic Encyclopedia of Type Strains, Phase IV (KMG-IV): sequencing the most valuable type-strain genomes for metagenomic binning, comparative biology and taxonomic classification.</title>
        <authorList>
            <person name="Goeker M."/>
        </authorList>
    </citation>
    <scope>NUCLEOTIDE SEQUENCE [LARGE SCALE GENOMIC DNA]</scope>
    <source>
        <strain evidence="7 8">T98</strain>
    </source>
</reference>
<name>A0ABU3HDE4_9BACL</name>
<dbReference type="InterPro" id="IPR028090">
    <property type="entry name" value="JAB_dom_prok"/>
</dbReference>
<dbReference type="InterPro" id="IPR000555">
    <property type="entry name" value="JAMM/MPN+_dom"/>
</dbReference>
<protein>
    <submittedName>
        <fullName evidence="7">Proteasome lid subunit RPN8/RPN11</fullName>
    </submittedName>
</protein>
<keyword evidence="8" id="KW-1185">Reference proteome</keyword>
<evidence type="ECO:0000256" key="1">
    <source>
        <dbReference type="ARBA" id="ARBA00022670"/>
    </source>
</evidence>
<keyword evidence="5" id="KW-0482">Metalloprotease</keyword>
<dbReference type="InterPro" id="IPR051929">
    <property type="entry name" value="VirAsm_ModProt"/>
</dbReference>
<evidence type="ECO:0000256" key="5">
    <source>
        <dbReference type="ARBA" id="ARBA00023049"/>
    </source>
</evidence>
<keyword evidence="3" id="KW-0378">Hydrolase</keyword>
<dbReference type="RefSeq" id="WP_025699971.1">
    <property type="nucleotide sequence ID" value="NZ_JAUSUY010000022.1"/>
</dbReference>
<evidence type="ECO:0000256" key="3">
    <source>
        <dbReference type="ARBA" id="ARBA00022801"/>
    </source>
</evidence>
<sequence>MIHLKQEHIDQINRHAEKDYPHECCGIVFGLLSEEQSKAVTELLPISNSREEQARHNRFLITSEDIMRSEMYARKHKLDVLGFYHSHPDHPARPSAFDLEHAWPTYSYLIVAVAEGQAEELTSWELNTDRSAFHSETIIRED</sequence>
<comment type="caution">
    <text evidence="7">The sequence shown here is derived from an EMBL/GenBank/DDBJ whole genome shotgun (WGS) entry which is preliminary data.</text>
</comment>
<keyword evidence="4" id="KW-0862">Zinc</keyword>
<proteinExistence type="predicted"/>
<keyword evidence="1" id="KW-0645">Protease</keyword>
<evidence type="ECO:0000313" key="7">
    <source>
        <dbReference type="EMBL" id="MDT3428491.1"/>
    </source>
</evidence>
<dbReference type="Proteomes" id="UP001248709">
    <property type="component" value="Unassembled WGS sequence"/>
</dbReference>
<dbReference type="Gene3D" id="3.40.140.10">
    <property type="entry name" value="Cytidine Deaminase, domain 2"/>
    <property type="match status" value="1"/>
</dbReference>
<dbReference type="EMBL" id="JAUSUY010000022">
    <property type="protein sequence ID" value="MDT3428491.1"/>
    <property type="molecule type" value="Genomic_DNA"/>
</dbReference>
<evidence type="ECO:0000259" key="6">
    <source>
        <dbReference type="PROSITE" id="PS50249"/>
    </source>
</evidence>
<feature type="domain" description="MPN" evidence="6">
    <location>
        <begin position="2"/>
        <end position="130"/>
    </location>
</feature>
<dbReference type="CDD" id="cd08070">
    <property type="entry name" value="MPN_like"/>
    <property type="match status" value="1"/>
</dbReference>
<dbReference type="SUPFAM" id="SSF102712">
    <property type="entry name" value="JAB1/MPN domain"/>
    <property type="match status" value="1"/>
</dbReference>
<evidence type="ECO:0000256" key="4">
    <source>
        <dbReference type="ARBA" id="ARBA00022833"/>
    </source>
</evidence>
<dbReference type="Pfam" id="PF14464">
    <property type="entry name" value="Prok-JAB"/>
    <property type="match status" value="1"/>
</dbReference>
<gene>
    <name evidence="7" type="ORF">J2Z22_004083</name>
</gene>
<organism evidence="7 8">
    <name type="scientific">Paenibacillus forsythiae</name>
    <dbReference type="NCBI Taxonomy" id="365616"/>
    <lineage>
        <taxon>Bacteria</taxon>
        <taxon>Bacillati</taxon>
        <taxon>Bacillota</taxon>
        <taxon>Bacilli</taxon>
        <taxon>Bacillales</taxon>
        <taxon>Paenibacillaceae</taxon>
        <taxon>Paenibacillus</taxon>
    </lineage>
</organism>
<dbReference type="PANTHER" id="PTHR34858">
    <property type="entry name" value="CYSO-CYSTEINE PEPTIDASE"/>
    <property type="match status" value="1"/>
</dbReference>
<dbReference type="SMART" id="SM00232">
    <property type="entry name" value="JAB_MPN"/>
    <property type="match status" value="1"/>
</dbReference>
<accession>A0ABU3HDE4</accession>
<evidence type="ECO:0000256" key="2">
    <source>
        <dbReference type="ARBA" id="ARBA00022723"/>
    </source>
</evidence>
<evidence type="ECO:0000313" key="8">
    <source>
        <dbReference type="Proteomes" id="UP001248709"/>
    </source>
</evidence>